<dbReference type="InterPro" id="IPR001094">
    <property type="entry name" value="Flavdoxin-like"/>
</dbReference>
<dbReference type="InterPro" id="IPR017927">
    <property type="entry name" value="FAD-bd_FR_type"/>
</dbReference>
<feature type="domain" description="Flavodoxin-like" evidence="6">
    <location>
        <begin position="44"/>
        <end position="181"/>
    </location>
</feature>
<dbReference type="Gene3D" id="3.40.50.360">
    <property type="match status" value="1"/>
</dbReference>
<dbReference type="PROSITE" id="PS50902">
    <property type="entry name" value="FLAVODOXIN_LIKE"/>
    <property type="match status" value="1"/>
</dbReference>
<dbReference type="GO" id="GO:0003958">
    <property type="term" value="F:NADPH-hemoprotein reductase activity"/>
    <property type="evidence" value="ECO:0007669"/>
    <property type="project" value="UniProtKB-EC"/>
</dbReference>
<dbReference type="SUPFAM" id="SSF52218">
    <property type="entry name" value="Flavoproteins"/>
    <property type="match status" value="1"/>
</dbReference>
<keyword evidence="2" id="KW-0288">FMN</keyword>
<evidence type="ECO:0000259" key="7">
    <source>
        <dbReference type="PROSITE" id="PS51384"/>
    </source>
</evidence>
<keyword evidence="3" id="KW-0813">Transport</keyword>
<dbReference type="PANTHER" id="PTHR19384">
    <property type="entry name" value="NITRIC OXIDE SYNTHASE-RELATED"/>
    <property type="match status" value="1"/>
</dbReference>
<evidence type="ECO:0000259" key="6">
    <source>
        <dbReference type="PROSITE" id="PS50902"/>
    </source>
</evidence>
<evidence type="ECO:0000256" key="1">
    <source>
        <dbReference type="ARBA" id="ARBA00022630"/>
    </source>
</evidence>
<evidence type="ECO:0000313" key="8">
    <source>
        <dbReference type="EMBL" id="OBX27831.1"/>
    </source>
</evidence>
<dbReference type="EMBL" id="LZDS01000028">
    <property type="protein sequence ID" value="OBX27831.1"/>
    <property type="molecule type" value="Genomic_DNA"/>
</dbReference>
<name>A0A1A7R7H3_9GAMM</name>
<dbReference type="Pfam" id="PF00175">
    <property type="entry name" value="NAD_binding_1"/>
    <property type="match status" value="1"/>
</dbReference>
<dbReference type="PANTHER" id="PTHR19384:SF17">
    <property type="entry name" value="NADPH--CYTOCHROME P450 REDUCTASE"/>
    <property type="match status" value="1"/>
</dbReference>
<dbReference type="InterPro" id="IPR001709">
    <property type="entry name" value="Flavoprot_Pyr_Nucl_cyt_Rdtase"/>
</dbReference>
<proteinExistence type="predicted"/>
<dbReference type="SUPFAM" id="SSF63380">
    <property type="entry name" value="Riboflavin synthase domain-like"/>
    <property type="match status" value="1"/>
</dbReference>
<dbReference type="STRING" id="1443941.A9J31_09150"/>
<protein>
    <recommendedName>
        <fullName evidence="4">NADPH--hemoprotein reductase</fullName>
        <ecNumber evidence="4">1.6.2.4</ecNumber>
    </recommendedName>
</protein>
<dbReference type="GO" id="GO:0050660">
    <property type="term" value="F:flavin adenine dinucleotide binding"/>
    <property type="evidence" value="ECO:0007669"/>
    <property type="project" value="TreeGrafter"/>
</dbReference>
<gene>
    <name evidence="8" type="ORF">A9J31_09150</name>
</gene>
<keyword evidence="3" id="KW-0249">Electron transport</keyword>
<dbReference type="Proteomes" id="UP000185753">
    <property type="component" value="Unassembled WGS sequence"/>
</dbReference>
<dbReference type="Gene3D" id="3.40.50.80">
    <property type="entry name" value="Nucleotide-binding domain of ferredoxin-NADP reductase (FNR) module"/>
    <property type="match status" value="1"/>
</dbReference>
<dbReference type="GO" id="GO:0010181">
    <property type="term" value="F:FMN binding"/>
    <property type="evidence" value="ECO:0007669"/>
    <property type="project" value="InterPro"/>
</dbReference>
<dbReference type="InterPro" id="IPR039261">
    <property type="entry name" value="FNR_nucleotide-bd"/>
</dbReference>
<keyword evidence="9" id="KW-1185">Reference proteome</keyword>
<dbReference type="Pfam" id="PF00258">
    <property type="entry name" value="Flavodoxin_1"/>
    <property type="match status" value="1"/>
</dbReference>
<organism evidence="8 9">
    <name type="scientific">Acinetobacter gandensis</name>
    <dbReference type="NCBI Taxonomy" id="1443941"/>
    <lineage>
        <taxon>Bacteria</taxon>
        <taxon>Pseudomonadati</taxon>
        <taxon>Pseudomonadota</taxon>
        <taxon>Gammaproteobacteria</taxon>
        <taxon>Moraxellales</taxon>
        <taxon>Moraxellaceae</taxon>
        <taxon>Acinetobacter</taxon>
    </lineage>
</organism>
<evidence type="ECO:0000256" key="4">
    <source>
        <dbReference type="ARBA" id="ARBA00023797"/>
    </source>
</evidence>
<dbReference type="OrthoDB" id="9816402at2"/>
<dbReference type="PROSITE" id="PS51384">
    <property type="entry name" value="FAD_FR"/>
    <property type="match status" value="1"/>
</dbReference>
<dbReference type="InterPro" id="IPR001433">
    <property type="entry name" value="OxRdtase_FAD/NAD-bd"/>
</dbReference>
<dbReference type="RefSeq" id="WP_067766861.1">
    <property type="nucleotide sequence ID" value="NZ_LZDS01000028.1"/>
</dbReference>
<dbReference type="PRINTS" id="PR00371">
    <property type="entry name" value="FPNCR"/>
</dbReference>
<keyword evidence="5" id="KW-0472">Membrane</keyword>
<dbReference type="EC" id="1.6.2.4" evidence="4"/>
<reference evidence="9" key="1">
    <citation type="submission" date="2016-06" db="EMBL/GenBank/DDBJ databases">
        <authorList>
            <person name="Radolfova-Krizova L."/>
            <person name="Nemec A."/>
        </authorList>
    </citation>
    <scope>NUCLEOTIDE SEQUENCE [LARGE SCALE GENOMIC DNA]</scope>
    <source>
        <strain evidence="9">ANC 4275</strain>
    </source>
</reference>
<dbReference type="PRINTS" id="PR00369">
    <property type="entry name" value="FLAVODOXIN"/>
</dbReference>
<dbReference type="AlphaFoldDB" id="A0A1A7R7H3"/>
<sequence length="489" mass="55695">MTQAVSTLLIFFSLLLILYLIAIVVLTLQRIRANQLKLISANTLLIVYATQSGQSEHLAIQTAAQLAEAGEQVQLLNIEQLSTQQLQTAKRVIWVVSTYGEGDAPDQAQHFDHHILKQNLDLAHQSYAVLALGDRRYANFCEFGHRLNQMLQQHKATPWFDLVTVDQLSQDDLLHWNNLLAQQFQHDFALSTPVREWHAIQLKSRHLLNQGSQGNALYHLCFAVSPTMTWQSGDIVEIQCENSNQILQDFQVKFPDLNAIQIEQLRDRNLRDIPAQLPQQQTAEWLEGFKQLPVREYSIASIQSEGQLDLVVRQEIDGAELGLGSGLLTQGLKLRQSIHAYVRCNQSFHLCKEARPAIFIGNGSGIAGLLAHLKQRIDDVQYQNWLIYGERQSTFDHVFSEDLETWQRLGQITTINRVFSRDKSSEKYVQDVLRKHANEFKHWVEQGACIYLCGSLNMAQGIDDALVEILGAKQINALRKAGHYRRDVY</sequence>
<dbReference type="GO" id="GO:0005829">
    <property type="term" value="C:cytosol"/>
    <property type="evidence" value="ECO:0007669"/>
    <property type="project" value="TreeGrafter"/>
</dbReference>
<keyword evidence="5" id="KW-0812">Transmembrane</keyword>
<evidence type="ECO:0000256" key="3">
    <source>
        <dbReference type="ARBA" id="ARBA00022982"/>
    </source>
</evidence>
<dbReference type="InterPro" id="IPR029039">
    <property type="entry name" value="Flavoprotein-like_sf"/>
</dbReference>
<keyword evidence="1" id="KW-0285">Flavoprotein</keyword>
<evidence type="ECO:0000313" key="9">
    <source>
        <dbReference type="Proteomes" id="UP000185753"/>
    </source>
</evidence>
<feature type="domain" description="FAD-binding FR-type" evidence="7">
    <location>
        <begin position="195"/>
        <end position="351"/>
    </location>
</feature>
<dbReference type="InterPro" id="IPR008254">
    <property type="entry name" value="Flavodoxin/NO_synth"/>
</dbReference>
<dbReference type="SUPFAM" id="SSF52343">
    <property type="entry name" value="Ferredoxin reductase-like, C-terminal NADP-linked domain"/>
    <property type="match status" value="1"/>
</dbReference>
<feature type="transmembrane region" description="Helical" evidence="5">
    <location>
        <begin position="6"/>
        <end position="28"/>
    </location>
</feature>
<comment type="caution">
    <text evidence="8">The sequence shown here is derived from an EMBL/GenBank/DDBJ whole genome shotgun (WGS) entry which is preliminary data.</text>
</comment>
<evidence type="ECO:0000256" key="2">
    <source>
        <dbReference type="ARBA" id="ARBA00022643"/>
    </source>
</evidence>
<evidence type="ECO:0000256" key="5">
    <source>
        <dbReference type="SAM" id="Phobius"/>
    </source>
</evidence>
<accession>A0A1A7R7H3</accession>
<dbReference type="InterPro" id="IPR017938">
    <property type="entry name" value="Riboflavin_synthase-like_b-brl"/>
</dbReference>
<keyword evidence="5" id="KW-1133">Transmembrane helix</keyword>